<comment type="caution">
    <text evidence="3">The sequence shown here is derived from an EMBL/GenBank/DDBJ whole genome shotgun (WGS) entry which is preliminary data.</text>
</comment>
<proteinExistence type="inferred from homology"/>
<dbReference type="PANTHER" id="PTHR43639">
    <property type="entry name" value="OXIDOREDUCTASE, SHORT-CHAIN DEHYDROGENASE/REDUCTASE FAMILY (AFU_ORTHOLOGUE AFUA_5G02870)"/>
    <property type="match status" value="1"/>
</dbReference>
<protein>
    <submittedName>
        <fullName evidence="3">NAD(P)-dependent oxidoreductase</fullName>
    </submittedName>
</protein>
<dbReference type="InterPro" id="IPR002347">
    <property type="entry name" value="SDR_fam"/>
</dbReference>
<organism evidence="3 4">
    <name type="scientific">Microlunatus endophyticus</name>
    <dbReference type="NCBI Taxonomy" id="1716077"/>
    <lineage>
        <taxon>Bacteria</taxon>
        <taxon>Bacillati</taxon>
        <taxon>Actinomycetota</taxon>
        <taxon>Actinomycetes</taxon>
        <taxon>Propionibacteriales</taxon>
        <taxon>Propionibacteriaceae</taxon>
        <taxon>Microlunatus</taxon>
    </lineage>
</organism>
<reference evidence="3" key="1">
    <citation type="journal article" date="2014" name="Int. J. Syst. Evol. Microbiol.">
        <title>Complete genome sequence of Corynebacterium casei LMG S-19264T (=DSM 44701T), isolated from a smear-ripened cheese.</title>
        <authorList>
            <consortium name="US DOE Joint Genome Institute (JGI-PGF)"/>
            <person name="Walter F."/>
            <person name="Albersmeier A."/>
            <person name="Kalinowski J."/>
            <person name="Ruckert C."/>
        </authorList>
    </citation>
    <scope>NUCLEOTIDE SEQUENCE</scope>
    <source>
        <strain evidence="3">CGMCC 4.7306</strain>
    </source>
</reference>
<dbReference type="SUPFAM" id="SSF51735">
    <property type="entry name" value="NAD(P)-binding Rossmann-fold domains"/>
    <property type="match status" value="1"/>
</dbReference>
<accession>A0A917SCC2</accession>
<keyword evidence="4" id="KW-1185">Reference proteome</keyword>
<keyword evidence="2" id="KW-0560">Oxidoreductase</keyword>
<reference evidence="3" key="2">
    <citation type="submission" date="2020-09" db="EMBL/GenBank/DDBJ databases">
        <authorList>
            <person name="Sun Q."/>
            <person name="Zhou Y."/>
        </authorList>
    </citation>
    <scope>NUCLEOTIDE SEQUENCE</scope>
    <source>
        <strain evidence="3">CGMCC 4.7306</strain>
    </source>
</reference>
<evidence type="ECO:0000313" key="3">
    <source>
        <dbReference type="EMBL" id="GGL71692.1"/>
    </source>
</evidence>
<dbReference type="FunFam" id="3.40.50.720:FF:000173">
    <property type="entry name" value="3-oxoacyl-[acyl-carrier protein] reductase"/>
    <property type="match status" value="1"/>
</dbReference>
<dbReference type="Pfam" id="PF13561">
    <property type="entry name" value="adh_short_C2"/>
    <property type="match status" value="1"/>
</dbReference>
<evidence type="ECO:0000256" key="1">
    <source>
        <dbReference type="ARBA" id="ARBA00006484"/>
    </source>
</evidence>
<evidence type="ECO:0000256" key="2">
    <source>
        <dbReference type="ARBA" id="ARBA00023002"/>
    </source>
</evidence>
<dbReference type="CDD" id="cd05233">
    <property type="entry name" value="SDR_c"/>
    <property type="match status" value="1"/>
</dbReference>
<dbReference type="PRINTS" id="PR00080">
    <property type="entry name" value="SDRFAMILY"/>
</dbReference>
<sequence>MTRRLTLITGGTRGIGAATAELLARIGHDLVLGYRNDDQAAESTAETVRSLGARCTLVRADVADPDGIDELFAAATQAGTPTAVINNAGSTRKLAPLAETPVELITDSIQVNLTAAILVARAAVRTLGRSYGGSGGVIINVSSAAATLGSPGEYVYYAAAKAGLDALTLGLGKEVAGQGVRVVGVAPGLVRTEIHASAGEPGRIDRIAPSIPMQRAGEPDEVAQAIAWLISDAASYVTGTTLRVSGGR</sequence>
<comment type="similarity">
    <text evidence="1">Belongs to the short-chain dehydrogenases/reductases (SDR) family.</text>
</comment>
<dbReference type="PRINTS" id="PR00081">
    <property type="entry name" value="GDHRDH"/>
</dbReference>
<dbReference type="Gene3D" id="3.40.50.720">
    <property type="entry name" value="NAD(P)-binding Rossmann-like Domain"/>
    <property type="match status" value="1"/>
</dbReference>
<dbReference type="PROSITE" id="PS00061">
    <property type="entry name" value="ADH_SHORT"/>
    <property type="match status" value="1"/>
</dbReference>
<evidence type="ECO:0000313" key="4">
    <source>
        <dbReference type="Proteomes" id="UP000613840"/>
    </source>
</evidence>
<dbReference type="InterPro" id="IPR036291">
    <property type="entry name" value="NAD(P)-bd_dom_sf"/>
</dbReference>
<name>A0A917SCC2_9ACTN</name>
<dbReference type="InterPro" id="IPR020904">
    <property type="entry name" value="Sc_DH/Rdtase_CS"/>
</dbReference>
<dbReference type="RefSeq" id="WP_188896415.1">
    <property type="nucleotide sequence ID" value="NZ_BMMZ01000008.1"/>
</dbReference>
<gene>
    <name evidence="3" type="ORF">GCM10011575_32480</name>
</gene>
<dbReference type="PANTHER" id="PTHR43639:SF1">
    <property type="entry name" value="SHORT-CHAIN DEHYDROGENASE_REDUCTASE FAMILY PROTEIN"/>
    <property type="match status" value="1"/>
</dbReference>
<dbReference type="EMBL" id="BMMZ01000008">
    <property type="protein sequence ID" value="GGL71692.1"/>
    <property type="molecule type" value="Genomic_DNA"/>
</dbReference>
<dbReference type="GO" id="GO:0016491">
    <property type="term" value="F:oxidoreductase activity"/>
    <property type="evidence" value="ECO:0007669"/>
    <property type="project" value="UniProtKB-KW"/>
</dbReference>
<dbReference type="Proteomes" id="UP000613840">
    <property type="component" value="Unassembled WGS sequence"/>
</dbReference>
<dbReference type="AlphaFoldDB" id="A0A917SCC2"/>